<dbReference type="PANTHER" id="PTHR44858:SF1">
    <property type="entry name" value="UDP-N-ACETYLGLUCOSAMINE--PEPTIDE N-ACETYLGLUCOSAMINYLTRANSFERASE SPINDLY-RELATED"/>
    <property type="match status" value="1"/>
</dbReference>
<dbReference type="EMBL" id="PGTK01000010">
    <property type="protein sequence ID" value="PJF30401.1"/>
    <property type="molecule type" value="Genomic_DNA"/>
</dbReference>
<name>A0A2M8NYM9_9CHLR</name>
<dbReference type="GO" id="GO:0009279">
    <property type="term" value="C:cell outer membrane"/>
    <property type="evidence" value="ECO:0007669"/>
    <property type="project" value="TreeGrafter"/>
</dbReference>
<evidence type="ECO:0000313" key="4">
    <source>
        <dbReference type="EMBL" id="PJF30401.1"/>
    </source>
</evidence>
<keyword evidence="2 3" id="KW-0802">TPR repeat</keyword>
<dbReference type="PANTHER" id="PTHR44858">
    <property type="entry name" value="TETRATRICOPEPTIDE REPEAT PROTEIN 6"/>
    <property type="match status" value="1"/>
</dbReference>
<evidence type="ECO:0000256" key="3">
    <source>
        <dbReference type="PROSITE-ProRule" id="PRU00339"/>
    </source>
</evidence>
<sequence>MSNTTHAVYLTYRRDIAAIPARAIYHALRAADLDVFMDLDSVLDERTKALISAQIAARPYCLLIATHGSLERCIETGDWLRYQLEAAQQAHTQMIVLHPSEFPFAQAVKMLGSLLAGAIAFPITYESLPADMTRLRLTHLKPRPVRPAPESDPRLLAEWQARLAALPPVDSAQIAAQKHFERAFTRPQGDWQSRIEDYTAALAHYPEFASAYARRGANREILDDLHGAMDDFDTAIRLNPLHEVAYVNRGILFAKLGDLHSALLDLNEALRLNPTLTLAYYHRALAHASRGDYEGALADLNIAIQFEPRAMFYFQRGLAYSAKGDDANALADYTEALRLNPKLAEAYYNRGLIRAKSDMHRAVADWTSAIEADPKLAEAYYNRGLARAHWGDIDGTLADMIKFLELMPEHEKTAEVREMIENLRQMRSGNISDLQAGS</sequence>
<evidence type="ECO:0000313" key="5">
    <source>
        <dbReference type="Proteomes" id="UP000228921"/>
    </source>
</evidence>
<dbReference type="SMART" id="SM00028">
    <property type="entry name" value="TPR"/>
    <property type="match status" value="6"/>
</dbReference>
<dbReference type="SUPFAM" id="SSF48439">
    <property type="entry name" value="Protein prenylyltransferase"/>
    <property type="match status" value="1"/>
</dbReference>
<keyword evidence="1" id="KW-0677">Repeat</keyword>
<comment type="caution">
    <text evidence="4">The sequence shown here is derived from an EMBL/GenBank/DDBJ whole genome shotgun (WGS) entry which is preliminary data.</text>
</comment>
<feature type="repeat" description="TPR" evidence="3">
    <location>
        <begin position="243"/>
        <end position="276"/>
    </location>
</feature>
<dbReference type="Proteomes" id="UP000228921">
    <property type="component" value="Unassembled WGS sequence"/>
</dbReference>
<dbReference type="InterPro" id="IPR050498">
    <property type="entry name" value="Ycf3"/>
</dbReference>
<dbReference type="AlphaFoldDB" id="A0A2M8NYM9"/>
<reference evidence="4 5" key="1">
    <citation type="submission" date="2017-11" db="EMBL/GenBank/DDBJ databases">
        <title>Evolution of Phototrophy in the Chloroflexi Phylum Driven by Horizontal Gene Transfer.</title>
        <authorList>
            <person name="Ward L.M."/>
            <person name="Hemp J."/>
            <person name="Shih P.M."/>
            <person name="Mcglynn S.E."/>
            <person name="Fischer W."/>
        </authorList>
    </citation>
    <scope>NUCLEOTIDE SEQUENCE [LARGE SCALE GENOMIC DNA]</scope>
    <source>
        <strain evidence="4">CP2_2F</strain>
    </source>
</reference>
<evidence type="ECO:0000256" key="1">
    <source>
        <dbReference type="ARBA" id="ARBA00022737"/>
    </source>
</evidence>
<accession>A0A2M8NYM9</accession>
<dbReference type="Gene3D" id="1.25.40.10">
    <property type="entry name" value="Tetratricopeptide repeat domain"/>
    <property type="match status" value="3"/>
</dbReference>
<dbReference type="GO" id="GO:0046813">
    <property type="term" value="P:receptor-mediated virion attachment to host cell"/>
    <property type="evidence" value="ECO:0007669"/>
    <property type="project" value="TreeGrafter"/>
</dbReference>
<dbReference type="Pfam" id="PF13414">
    <property type="entry name" value="TPR_11"/>
    <property type="match status" value="1"/>
</dbReference>
<dbReference type="InterPro" id="IPR011990">
    <property type="entry name" value="TPR-like_helical_dom_sf"/>
</dbReference>
<protein>
    <submittedName>
        <fullName evidence="4">Uncharacterized protein</fullName>
    </submittedName>
</protein>
<dbReference type="Pfam" id="PF13432">
    <property type="entry name" value="TPR_16"/>
    <property type="match status" value="1"/>
</dbReference>
<feature type="repeat" description="TPR" evidence="3">
    <location>
        <begin position="310"/>
        <end position="343"/>
    </location>
</feature>
<feature type="repeat" description="TPR" evidence="3">
    <location>
        <begin position="209"/>
        <end position="242"/>
    </location>
</feature>
<organism evidence="4 5">
    <name type="scientific">Candidatus Thermofonsia Clade 1 bacterium</name>
    <dbReference type="NCBI Taxonomy" id="2364210"/>
    <lineage>
        <taxon>Bacteria</taxon>
        <taxon>Bacillati</taxon>
        <taxon>Chloroflexota</taxon>
        <taxon>Candidatus Thermofontia</taxon>
        <taxon>Candidatus Thermofonsia Clade 1</taxon>
    </lineage>
</organism>
<dbReference type="PROSITE" id="PS50005">
    <property type="entry name" value="TPR"/>
    <property type="match status" value="3"/>
</dbReference>
<evidence type="ECO:0000256" key="2">
    <source>
        <dbReference type="ARBA" id="ARBA00022803"/>
    </source>
</evidence>
<proteinExistence type="predicted"/>
<gene>
    <name evidence="4" type="ORF">CUN51_07705</name>
</gene>
<dbReference type="InterPro" id="IPR019734">
    <property type="entry name" value="TPR_rpt"/>
</dbReference>